<dbReference type="CDD" id="cd00038">
    <property type="entry name" value="CAP_ED"/>
    <property type="match status" value="1"/>
</dbReference>
<protein>
    <submittedName>
        <fullName evidence="2">Crp/Fnr family transcriptional regulator</fullName>
    </submittedName>
</protein>
<dbReference type="Gene3D" id="2.60.120.10">
    <property type="entry name" value="Jelly Rolls"/>
    <property type="match status" value="1"/>
</dbReference>
<keyword evidence="3" id="KW-1185">Reference proteome</keyword>
<dbReference type="InterPro" id="IPR000595">
    <property type="entry name" value="cNMP-bd_dom"/>
</dbReference>
<sequence length="194" mass="22196">MNEDKSVPLLIQVISSVSLLAPGTIADLQNIIQFKIVKSNTELLKFGQIARGMYFINQGLARVYYQHKDLDVTDYFAIDGQFIGAVPSVFTLQPSRKAIQIVEDSEVSYFWIKDFEECCAQHHDLERAARKLAYFALVEEQDRIEKLRFYSAAERYLELEKKYPGISNRCPLKYIASYLGISQVSLSRIRAGVQ</sequence>
<dbReference type="AlphaFoldDB" id="A0A7L7L4R8"/>
<evidence type="ECO:0000313" key="2">
    <source>
        <dbReference type="EMBL" id="QMU27763.1"/>
    </source>
</evidence>
<organism evidence="2 3">
    <name type="scientific">Adhaeribacter radiodurans</name>
    <dbReference type="NCBI Taxonomy" id="2745197"/>
    <lineage>
        <taxon>Bacteria</taxon>
        <taxon>Pseudomonadati</taxon>
        <taxon>Bacteroidota</taxon>
        <taxon>Cytophagia</taxon>
        <taxon>Cytophagales</taxon>
        <taxon>Hymenobacteraceae</taxon>
        <taxon>Adhaeribacter</taxon>
    </lineage>
</organism>
<feature type="domain" description="Cyclic nucleotide-binding" evidence="1">
    <location>
        <begin position="37"/>
        <end position="122"/>
    </location>
</feature>
<proteinExistence type="predicted"/>
<dbReference type="Proteomes" id="UP000514509">
    <property type="component" value="Chromosome"/>
</dbReference>
<name>A0A7L7L4R8_9BACT</name>
<dbReference type="EMBL" id="CP055153">
    <property type="protein sequence ID" value="QMU27763.1"/>
    <property type="molecule type" value="Genomic_DNA"/>
</dbReference>
<gene>
    <name evidence="2" type="ORF">HUW48_06760</name>
</gene>
<dbReference type="InterPro" id="IPR014710">
    <property type="entry name" value="RmlC-like_jellyroll"/>
</dbReference>
<evidence type="ECO:0000259" key="1">
    <source>
        <dbReference type="Pfam" id="PF00027"/>
    </source>
</evidence>
<dbReference type="KEGG" id="add:HUW48_06760"/>
<reference evidence="2 3" key="1">
    <citation type="submission" date="2020-08" db="EMBL/GenBank/DDBJ databases">
        <title>Adhaeribacter dokdonensis sp. nov., isolated from the rhizosphere of Elymus tsukushiensis, a plant native to the Dokdo Islands, Republic of Korea.</title>
        <authorList>
            <person name="Ghim S.Y."/>
        </authorList>
    </citation>
    <scope>NUCLEOTIDE SEQUENCE [LARGE SCALE GENOMIC DNA]</scope>
    <source>
        <strain evidence="2 3">KUDC8001</strain>
    </source>
</reference>
<dbReference type="RefSeq" id="WP_182414955.1">
    <property type="nucleotide sequence ID" value="NZ_CP055153.1"/>
</dbReference>
<dbReference type="SUPFAM" id="SSF51206">
    <property type="entry name" value="cAMP-binding domain-like"/>
    <property type="match status" value="1"/>
</dbReference>
<evidence type="ECO:0000313" key="3">
    <source>
        <dbReference type="Proteomes" id="UP000514509"/>
    </source>
</evidence>
<dbReference type="Pfam" id="PF00027">
    <property type="entry name" value="cNMP_binding"/>
    <property type="match status" value="1"/>
</dbReference>
<accession>A0A7L7L4R8</accession>
<dbReference type="InterPro" id="IPR018490">
    <property type="entry name" value="cNMP-bd_dom_sf"/>
</dbReference>